<reference evidence="4" key="1">
    <citation type="journal article" date="2014" name="Front. Microbiol.">
        <title>High frequency of phylogenetically diverse reductive dehalogenase-homologous genes in deep subseafloor sedimentary metagenomes.</title>
        <authorList>
            <person name="Kawai M."/>
            <person name="Futagami T."/>
            <person name="Toyoda A."/>
            <person name="Takaki Y."/>
            <person name="Nishi S."/>
            <person name="Hori S."/>
            <person name="Arai W."/>
            <person name="Tsubouchi T."/>
            <person name="Morono Y."/>
            <person name="Uchiyama I."/>
            <person name="Ito T."/>
            <person name="Fujiyama A."/>
            <person name="Inagaki F."/>
            <person name="Takami H."/>
        </authorList>
    </citation>
    <scope>NUCLEOTIDE SEQUENCE</scope>
    <source>
        <strain evidence="4">Expedition CK06-06</strain>
    </source>
</reference>
<dbReference type="EMBL" id="BARS01031242">
    <property type="protein sequence ID" value="GAG28214.1"/>
    <property type="molecule type" value="Genomic_DNA"/>
</dbReference>
<accession>X0WB96</accession>
<keyword evidence="2" id="KW-0067">ATP-binding</keyword>
<feature type="domain" description="DZANK-type" evidence="3">
    <location>
        <begin position="194"/>
        <end position="241"/>
    </location>
</feature>
<evidence type="ECO:0000256" key="2">
    <source>
        <dbReference type="ARBA" id="ARBA00022840"/>
    </source>
</evidence>
<dbReference type="GO" id="GO:0140662">
    <property type="term" value="F:ATP-dependent protein folding chaperone"/>
    <property type="evidence" value="ECO:0007669"/>
    <property type="project" value="InterPro"/>
</dbReference>
<evidence type="ECO:0000259" key="3">
    <source>
        <dbReference type="Pfam" id="PF12773"/>
    </source>
</evidence>
<keyword evidence="1" id="KW-0547">Nucleotide-binding</keyword>
<sequence>VYDLGDEMFDISVLLTYGPVFVTLNTEGDMWLGGDHFDRAVVECALESIREEYGVDPSSHLRFMVALKKAAQQARERLSTADWTELWVPGRLKDEAGFVIDVFVEITREKYEELVRPLVERSLRLVDKAIKNAELTIDDVDYVLMAGNASITPLVQRMIEDKFGPDRVMRKKRPKFCVAEGAAIVANLLVNTVCHNCGHPNDEDAEECAECGAPLQLRDKVICRHCAFPNEPGAQVCAMCNTPLQIIVDGGFSSRHYGVQLA</sequence>
<dbReference type="Gene3D" id="3.30.420.40">
    <property type="match status" value="2"/>
</dbReference>
<dbReference type="Gene3D" id="3.90.640.10">
    <property type="entry name" value="Actin, Chain A, domain 4"/>
    <property type="match status" value="1"/>
</dbReference>
<proteinExistence type="predicted"/>
<feature type="non-terminal residue" evidence="4">
    <location>
        <position position="262"/>
    </location>
</feature>
<name>X0WB96_9ZZZZ</name>
<dbReference type="AlphaFoldDB" id="X0WB96"/>
<dbReference type="PANTHER" id="PTHR19375">
    <property type="entry name" value="HEAT SHOCK PROTEIN 70KDA"/>
    <property type="match status" value="1"/>
</dbReference>
<evidence type="ECO:0000256" key="1">
    <source>
        <dbReference type="ARBA" id="ARBA00022741"/>
    </source>
</evidence>
<dbReference type="Pfam" id="PF12773">
    <property type="entry name" value="DZR"/>
    <property type="match status" value="1"/>
</dbReference>
<dbReference type="InterPro" id="IPR013126">
    <property type="entry name" value="Hsp_70_fam"/>
</dbReference>
<feature type="non-terminal residue" evidence="4">
    <location>
        <position position="1"/>
    </location>
</feature>
<gene>
    <name evidence="4" type="ORF">S01H1_48638</name>
</gene>
<comment type="caution">
    <text evidence="4">The sequence shown here is derived from an EMBL/GenBank/DDBJ whole genome shotgun (WGS) entry which is preliminary data.</text>
</comment>
<evidence type="ECO:0000313" key="4">
    <source>
        <dbReference type="EMBL" id="GAG28214.1"/>
    </source>
</evidence>
<dbReference type="GO" id="GO:0005524">
    <property type="term" value="F:ATP binding"/>
    <property type="evidence" value="ECO:0007669"/>
    <property type="project" value="UniProtKB-KW"/>
</dbReference>
<dbReference type="InterPro" id="IPR025874">
    <property type="entry name" value="DZR"/>
</dbReference>
<dbReference type="InterPro" id="IPR043129">
    <property type="entry name" value="ATPase_NBD"/>
</dbReference>
<protein>
    <recommendedName>
        <fullName evidence="3">DZANK-type domain-containing protein</fullName>
    </recommendedName>
</protein>
<dbReference type="FunFam" id="3.90.640.10:FF:000003">
    <property type="entry name" value="Molecular chaperone DnaK"/>
    <property type="match status" value="1"/>
</dbReference>
<dbReference type="SUPFAM" id="SSF53067">
    <property type="entry name" value="Actin-like ATPase domain"/>
    <property type="match status" value="1"/>
</dbReference>
<dbReference type="Pfam" id="PF00012">
    <property type="entry name" value="HSP70"/>
    <property type="match status" value="1"/>
</dbReference>
<organism evidence="4">
    <name type="scientific">marine sediment metagenome</name>
    <dbReference type="NCBI Taxonomy" id="412755"/>
    <lineage>
        <taxon>unclassified sequences</taxon>
        <taxon>metagenomes</taxon>
        <taxon>ecological metagenomes</taxon>
    </lineage>
</organism>